<dbReference type="RefSeq" id="XP_062782547.1">
    <property type="nucleotide sequence ID" value="XM_062926496.1"/>
</dbReference>
<protein>
    <submittedName>
        <fullName evidence="1">Uncharacterized protein</fullName>
    </submittedName>
</protein>
<dbReference type="Proteomes" id="UP001322277">
    <property type="component" value="Chromosome 6"/>
</dbReference>
<dbReference type="KEGG" id="cdet:87946840"/>
<name>A0AAX4IPS4_9PEZI</name>
<accession>A0AAX4IPS4</accession>
<evidence type="ECO:0000313" key="2">
    <source>
        <dbReference type="Proteomes" id="UP001322277"/>
    </source>
</evidence>
<reference evidence="2" key="1">
    <citation type="journal article" date="2023" name="bioRxiv">
        <title>Complete genome of the Medicago anthracnose fungus, Colletotrichum destructivum, reveals a mini-chromosome-like region within a core chromosome.</title>
        <authorList>
            <person name="Lapalu N."/>
            <person name="Simon A."/>
            <person name="Lu A."/>
            <person name="Plaumann P.-L."/>
            <person name="Amselem J."/>
            <person name="Pigne S."/>
            <person name="Auger A."/>
            <person name="Koch C."/>
            <person name="Dallery J.-F."/>
            <person name="O'Connell R.J."/>
        </authorList>
    </citation>
    <scope>NUCLEOTIDE SEQUENCE [LARGE SCALE GENOMIC DNA]</scope>
    <source>
        <strain evidence="2">CBS 520.97</strain>
    </source>
</reference>
<gene>
    <name evidence="1" type="ORF">CDEST_10338</name>
</gene>
<dbReference type="GeneID" id="87946840"/>
<proteinExistence type="predicted"/>
<dbReference type="EMBL" id="CP137310">
    <property type="protein sequence ID" value="WQF85324.1"/>
    <property type="molecule type" value="Genomic_DNA"/>
</dbReference>
<keyword evidence="2" id="KW-1185">Reference proteome</keyword>
<organism evidence="1 2">
    <name type="scientific">Colletotrichum destructivum</name>
    <dbReference type="NCBI Taxonomy" id="34406"/>
    <lineage>
        <taxon>Eukaryota</taxon>
        <taxon>Fungi</taxon>
        <taxon>Dikarya</taxon>
        <taxon>Ascomycota</taxon>
        <taxon>Pezizomycotina</taxon>
        <taxon>Sordariomycetes</taxon>
        <taxon>Hypocreomycetidae</taxon>
        <taxon>Glomerellales</taxon>
        <taxon>Glomerellaceae</taxon>
        <taxon>Colletotrichum</taxon>
        <taxon>Colletotrichum destructivum species complex</taxon>
    </lineage>
</organism>
<evidence type="ECO:0000313" key="1">
    <source>
        <dbReference type="EMBL" id="WQF85324.1"/>
    </source>
</evidence>
<sequence length="129" mass="14394">MSSPSHELSDFWVIQTYKSAVVAALHNKLHRRKSRISFTIANHRPHPFTMKLTSVLFSACALFLGSADAWWCTSYGKQANHLSCKALYPERNTFCCSAQEGGDRHIWRGDCFISEDTPCGNGGFEGCCS</sequence>
<dbReference type="AlphaFoldDB" id="A0AAX4IPS4"/>